<sequence>MWRGLLHWHSEPDRDVRRRCESVSEQVGRELQDMAARPDETVKSLNFNRSYKNSCQMETVKWKLFVVDIGMWPKYLKTDLLCNTRVISMVSTLHDMFDENPIQPELANLYDTKRVKIFRGNTWSFVAIDTGRAQISSSLTSRMILQILISHKFPVSAAGQS</sequence>
<name>A0A0B1SXG6_OESDE</name>
<reference evidence="1 2" key="1">
    <citation type="submission" date="2014-03" db="EMBL/GenBank/DDBJ databases">
        <title>Draft genome of the hookworm Oesophagostomum dentatum.</title>
        <authorList>
            <person name="Mitreva M."/>
        </authorList>
    </citation>
    <scope>NUCLEOTIDE SEQUENCE [LARGE SCALE GENOMIC DNA]</scope>
    <source>
        <strain evidence="1 2">OD-Hann</strain>
    </source>
</reference>
<evidence type="ECO:0000313" key="1">
    <source>
        <dbReference type="EMBL" id="KHJ88187.1"/>
    </source>
</evidence>
<organism evidence="1 2">
    <name type="scientific">Oesophagostomum dentatum</name>
    <name type="common">Nodular worm</name>
    <dbReference type="NCBI Taxonomy" id="61180"/>
    <lineage>
        <taxon>Eukaryota</taxon>
        <taxon>Metazoa</taxon>
        <taxon>Ecdysozoa</taxon>
        <taxon>Nematoda</taxon>
        <taxon>Chromadorea</taxon>
        <taxon>Rhabditida</taxon>
        <taxon>Rhabditina</taxon>
        <taxon>Rhabditomorpha</taxon>
        <taxon>Strongyloidea</taxon>
        <taxon>Strongylidae</taxon>
        <taxon>Oesophagostomum</taxon>
    </lineage>
</organism>
<proteinExistence type="predicted"/>
<keyword evidence="2" id="KW-1185">Reference proteome</keyword>
<accession>A0A0B1SXG6</accession>
<gene>
    <name evidence="1" type="ORF">OESDEN_12022</name>
</gene>
<dbReference type="Proteomes" id="UP000053660">
    <property type="component" value="Unassembled WGS sequence"/>
</dbReference>
<protein>
    <submittedName>
        <fullName evidence="1">Uncharacterized protein</fullName>
    </submittedName>
</protein>
<dbReference type="EMBL" id="KN556293">
    <property type="protein sequence ID" value="KHJ88187.1"/>
    <property type="molecule type" value="Genomic_DNA"/>
</dbReference>
<evidence type="ECO:0000313" key="2">
    <source>
        <dbReference type="Proteomes" id="UP000053660"/>
    </source>
</evidence>
<dbReference type="AlphaFoldDB" id="A0A0B1SXG6"/>